<dbReference type="AlphaFoldDB" id="A0A8J7K6P0"/>
<sequence>MYRRIQQVLTAITLALTLVASQAWAISKDDAKAQGLIGERANGYIGIVVSKPSADLSRLVSDINQKRKAAYQKSAASAGVERKVFELRMGQRLQDRTPQGQYIQLKNGNWKRK</sequence>
<keyword evidence="1" id="KW-0732">Signal</keyword>
<keyword evidence="3" id="KW-1185">Reference proteome</keyword>
<dbReference type="Proteomes" id="UP000640333">
    <property type="component" value="Unassembled WGS sequence"/>
</dbReference>
<dbReference type="RefSeq" id="WP_193954490.1">
    <property type="nucleotide sequence ID" value="NZ_JADEYS010000018.1"/>
</dbReference>
<name>A0A8J7K6P0_9GAMM</name>
<gene>
    <name evidence="2" type="ORF">IOQ59_16160</name>
</gene>
<reference evidence="2" key="1">
    <citation type="submission" date="2020-10" db="EMBL/GenBank/DDBJ databases">
        <title>Bacterium isolated from coastal waters sediment.</title>
        <authorList>
            <person name="Chen R.-J."/>
            <person name="Lu D.-C."/>
            <person name="Zhu K.-L."/>
            <person name="Du Z.-J."/>
        </authorList>
    </citation>
    <scope>NUCLEOTIDE SEQUENCE</scope>
    <source>
        <strain evidence="2">N1Y112</strain>
    </source>
</reference>
<protein>
    <submittedName>
        <fullName evidence="2">YdbL family protein</fullName>
    </submittedName>
</protein>
<dbReference type="Pfam" id="PF07027">
    <property type="entry name" value="DUF1318"/>
    <property type="match status" value="1"/>
</dbReference>
<proteinExistence type="predicted"/>
<feature type="signal peptide" evidence="1">
    <location>
        <begin position="1"/>
        <end position="25"/>
    </location>
</feature>
<evidence type="ECO:0000313" key="3">
    <source>
        <dbReference type="Proteomes" id="UP000640333"/>
    </source>
</evidence>
<feature type="chain" id="PRO_5035203897" evidence="1">
    <location>
        <begin position="26"/>
        <end position="113"/>
    </location>
</feature>
<evidence type="ECO:0000256" key="1">
    <source>
        <dbReference type="SAM" id="SignalP"/>
    </source>
</evidence>
<accession>A0A8J7K6P0</accession>
<dbReference type="EMBL" id="JADEYS010000018">
    <property type="protein sequence ID" value="MBE9398795.1"/>
    <property type="molecule type" value="Genomic_DNA"/>
</dbReference>
<dbReference type="InterPro" id="IPR008309">
    <property type="entry name" value="YdbL"/>
</dbReference>
<comment type="caution">
    <text evidence="2">The sequence shown here is derived from an EMBL/GenBank/DDBJ whole genome shotgun (WGS) entry which is preliminary data.</text>
</comment>
<evidence type="ECO:0000313" key="2">
    <source>
        <dbReference type="EMBL" id="MBE9398795.1"/>
    </source>
</evidence>
<dbReference type="PIRSF" id="PIRSF025560">
    <property type="entry name" value="UCP025560"/>
    <property type="match status" value="1"/>
</dbReference>
<organism evidence="2 3">
    <name type="scientific">Pontibacterium sinense</name>
    <dbReference type="NCBI Taxonomy" id="2781979"/>
    <lineage>
        <taxon>Bacteria</taxon>
        <taxon>Pseudomonadati</taxon>
        <taxon>Pseudomonadota</taxon>
        <taxon>Gammaproteobacteria</taxon>
        <taxon>Oceanospirillales</taxon>
        <taxon>Oceanospirillaceae</taxon>
        <taxon>Pontibacterium</taxon>
    </lineage>
</organism>